<keyword evidence="2" id="KW-1185">Reference proteome</keyword>
<dbReference type="EMBL" id="QTSX02002850">
    <property type="protein sequence ID" value="KAJ9074686.1"/>
    <property type="molecule type" value="Genomic_DNA"/>
</dbReference>
<name>A0ACC2TJL7_9FUNG</name>
<comment type="caution">
    <text evidence="1">The sequence shown here is derived from an EMBL/GenBank/DDBJ whole genome shotgun (WGS) entry which is preliminary data.</text>
</comment>
<evidence type="ECO:0000313" key="2">
    <source>
        <dbReference type="Proteomes" id="UP001165960"/>
    </source>
</evidence>
<protein>
    <submittedName>
        <fullName evidence="1">Hsp90 co-chaperone Cdc37</fullName>
    </submittedName>
</protein>
<organism evidence="1 2">
    <name type="scientific">Entomophthora muscae</name>
    <dbReference type="NCBI Taxonomy" id="34485"/>
    <lineage>
        <taxon>Eukaryota</taxon>
        <taxon>Fungi</taxon>
        <taxon>Fungi incertae sedis</taxon>
        <taxon>Zoopagomycota</taxon>
        <taxon>Entomophthoromycotina</taxon>
        <taxon>Entomophthoromycetes</taxon>
        <taxon>Entomophthorales</taxon>
        <taxon>Entomophthoraceae</taxon>
        <taxon>Entomophthora</taxon>
    </lineage>
</organism>
<reference evidence="1" key="1">
    <citation type="submission" date="2022-04" db="EMBL/GenBank/DDBJ databases">
        <title>Genome of the entomopathogenic fungus Entomophthora muscae.</title>
        <authorList>
            <person name="Elya C."/>
            <person name="Lovett B.R."/>
            <person name="Lee E."/>
            <person name="Macias A.M."/>
            <person name="Hajek A.E."/>
            <person name="De Bivort B.L."/>
            <person name="Kasson M.T."/>
            <person name="De Fine Licht H.H."/>
            <person name="Stajich J.E."/>
        </authorList>
    </citation>
    <scope>NUCLEOTIDE SEQUENCE</scope>
    <source>
        <strain evidence="1">Berkeley</strain>
    </source>
</reference>
<accession>A0ACC2TJL7</accession>
<proteinExistence type="predicted"/>
<evidence type="ECO:0000313" key="1">
    <source>
        <dbReference type="EMBL" id="KAJ9074686.1"/>
    </source>
</evidence>
<gene>
    <name evidence="1" type="primary">CDC37_1</name>
    <name evidence="1" type="ORF">DSO57_1004136</name>
</gene>
<sequence length="454" mass="51909">MPLDYSKWDNIEISDDEDIEVHPNVDKRSFIKWNQEAIHQRRAERRSKIKQLQERIQINERVIEQIGNILEGLDHTDPSNIFKVFSELERSAAESRSNNANFSDEGAESGNMSLERILLNLFTQIQADLAKEDKEFTKDNVLLKLSQEHVKVKAHQKQCMEQLVEEEKIERSTLTSDSICKPGFDKTIVNKDISPPKKPSKKETKIEILNPKTLKTTSVENTSKLSTDKKSNSDNSDDEDIEISDLALAFSKLKTFDESFAFITKYPYFVHERYSDELLTYAFECELKKDCAYAEQCVFQSLIITYCIRLGKDGVSLFFKKLNTEGVEMFKKDAKETYLLLKERSLVIAEKSANESGKKSIFQLEPSSEDSRFVVNIPTDEDVDRLNLFNSLPAALKEALKTAEIDPINRALADLNEQEAEQALHICDEGEFLLFDVPTEHLDTSQPPQGMTAN</sequence>
<dbReference type="Proteomes" id="UP001165960">
    <property type="component" value="Unassembled WGS sequence"/>
</dbReference>